<dbReference type="Proteomes" id="UP001195769">
    <property type="component" value="Unassembled WGS sequence"/>
</dbReference>
<dbReference type="RefSeq" id="XP_041216813.1">
    <property type="nucleotide sequence ID" value="XM_041378006.1"/>
</dbReference>
<protein>
    <submittedName>
        <fullName evidence="1">Uncharacterized protein</fullName>
    </submittedName>
</protein>
<dbReference type="EMBL" id="JABBWK010000222">
    <property type="protein sequence ID" value="KAG1887409.1"/>
    <property type="molecule type" value="Genomic_DNA"/>
</dbReference>
<keyword evidence="2" id="KW-1185">Reference proteome</keyword>
<dbReference type="AlphaFoldDB" id="A0AAD4HC79"/>
<name>A0AAD4HC79_9AGAM</name>
<evidence type="ECO:0000313" key="1">
    <source>
        <dbReference type="EMBL" id="KAG1887409.1"/>
    </source>
</evidence>
<accession>A0AAD4HC79</accession>
<gene>
    <name evidence="1" type="ORF">F5891DRAFT_988454</name>
</gene>
<dbReference type="GeneID" id="64672304"/>
<evidence type="ECO:0000313" key="2">
    <source>
        <dbReference type="Proteomes" id="UP001195769"/>
    </source>
</evidence>
<sequence>MPRLVADPNLEQCPDYSSEVFEPCRAPLLSNDLDDTQAAATLRTFWHATNSALKVQWQLQLESDALEAQKQQCLVDEAAAQDLAAKKLQDSIIAEEDRKKNRIHQIIIPDRPRPKWATDEVLVADFALRKIDKAQFVELYYWTNKGLADARVNYRTSDDDSMVATAGVDGSATWISASAARPAAGVIPDHLLTPLDFSRAIPRFIASLEQRGWPDSRVVMLANFFGALMLHKYWTSEDALETRALLTYQEEQRRAWHQAIPQPAGAWNISILDNSELSSVYDQLYHAERVRVNQEFDLKVRSFLSQIIVVLMFFV</sequence>
<organism evidence="1 2">
    <name type="scientific">Suillus fuscotomentosus</name>
    <dbReference type="NCBI Taxonomy" id="1912939"/>
    <lineage>
        <taxon>Eukaryota</taxon>
        <taxon>Fungi</taxon>
        <taxon>Dikarya</taxon>
        <taxon>Basidiomycota</taxon>
        <taxon>Agaricomycotina</taxon>
        <taxon>Agaricomycetes</taxon>
        <taxon>Agaricomycetidae</taxon>
        <taxon>Boletales</taxon>
        <taxon>Suillineae</taxon>
        <taxon>Suillaceae</taxon>
        <taxon>Suillus</taxon>
    </lineage>
</organism>
<reference evidence="1" key="1">
    <citation type="journal article" date="2020" name="New Phytol.">
        <title>Comparative genomics reveals dynamic genome evolution in host specialist ectomycorrhizal fungi.</title>
        <authorList>
            <person name="Lofgren L.A."/>
            <person name="Nguyen N.H."/>
            <person name="Vilgalys R."/>
            <person name="Ruytinx J."/>
            <person name="Liao H.L."/>
            <person name="Branco S."/>
            <person name="Kuo A."/>
            <person name="LaButti K."/>
            <person name="Lipzen A."/>
            <person name="Andreopoulos W."/>
            <person name="Pangilinan J."/>
            <person name="Riley R."/>
            <person name="Hundley H."/>
            <person name="Na H."/>
            <person name="Barry K."/>
            <person name="Grigoriev I.V."/>
            <person name="Stajich J.E."/>
            <person name="Kennedy P.G."/>
        </authorList>
    </citation>
    <scope>NUCLEOTIDE SEQUENCE</scope>
    <source>
        <strain evidence="1">FC203</strain>
    </source>
</reference>
<comment type="caution">
    <text evidence="1">The sequence shown here is derived from an EMBL/GenBank/DDBJ whole genome shotgun (WGS) entry which is preliminary data.</text>
</comment>
<proteinExistence type="predicted"/>